<keyword evidence="3" id="KW-1185">Reference proteome</keyword>
<evidence type="ECO:0000313" key="3">
    <source>
        <dbReference type="Proteomes" id="UP000054007"/>
    </source>
</evidence>
<dbReference type="EMBL" id="KN880438">
    <property type="protein sequence ID" value="KIY73023.1"/>
    <property type="molecule type" value="Genomic_DNA"/>
</dbReference>
<dbReference type="Proteomes" id="UP000054007">
    <property type="component" value="Unassembled WGS sequence"/>
</dbReference>
<protein>
    <submittedName>
        <fullName evidence="2">Uncharacterized protein</fullName>
    </submittedName>
</protein>
<gene>
    <name evidence="2" type="ORF">CYLTODRAFT_268998</name>
</gene>
<organism evidence="2 3">
    <name type="scientific">Cylindrobasidium torrendii FP15055 ss-10</name>
    <dbReference type="NCBI Taxonomy" id="1314674"/>
    <lineage>
        <taxon>Eukaryota</taxon>
        <taxon>Fungi</taxon>
        <taxon>Dikarya</taxon>
        <taxon>Basidiomycota</taxon>
        <taxon>Agaricomycotina</taxon>
        <taxon>Agaricomycetes</taxon>
        <taxon>Agaricomycetidae</taxon>
        <taxon>Agaricales</taxon>
        <taxon>Marasmiineae</taxon>
        <taxon>Physalacriaceae</taxon>
        <taxon>Cylindrobasidium</taxon>
    </lineage>
</organism>
<sequence>MPCDGGVDIELREQCLRSFISTCYAQPGASLHLPLSSWNHWFSLAMPAIPPAFRFYTFPEILPIMLCLSVLVFVDLLCRLYALAIGACPSRVAMLSPH</sequence>
<accession>A0A0D7BR52</accession>
<proteinExistence type="predicted"/>
<name>A0A0D7BR52_9AGAR</name>
<feature type="transmembrane region" description="Helical" evidence="1">
    <location>
        <begin position="61"/>
        <end position="82"/>
    </location>
</feature>
<keyword evidence="1" id="KW-0812">Transmembrane</keyword>
<reference evidence="2 3" key="1">
    <citation type="journal article" date="2015" name="Fungal Genet. Biol.">
        <title>Evolution of novel wood decay mechanisms in Agaricales revealed by the genome sequences of Fistulina hepatica and Cylindrobasidium torrendii.</title>
        <authorList>
            <person name="Floudas D."/>
            <person name="Held B.W."/>
            <person name="Riley R."/>
            <person name="Nagy L.G."/>
            <person name="Koehler G."/>
            <person name="Ransdell A.S."/>
            <person name="Younus H."/>
            <person name="Chow J."/>
            <person name="Chiniquy J."/>
            <person name="Lipzen A."/>
            <person name="Tritt A."/>
            <person name="Sun H."/>
            <person name="Haridas S."/>
            <person name="LaButti K."/>
            <person name="Ohm R.A."/>
            <person name="Kues U."/>
            <person name="Blanchette R.A."/>
            <person name="Grigoriev I.V."/>
            <person name="Minto R.E."/>
            <person name="Hibbett D.S."/>
        </authorList>
    </citation>
    <scope>NUCLEOTIDE SEQUENCE [LARGE SCALE GENOMIC DNA]</scope>
    <source>
        <strain evidence="2 3">FP15055 ss-10</strain>
    </source>
</reference>
<dbReference type="AlphaFoldDB" id="A0A0D7BR52"/>
<evidence type="ECO:0000313" key="2">
    <source>
        <dbReference type="EMBL" id="KIY73023.1"/>
    </source>
</evidence>
<evidence type="ECO:0000256" key="1">
    <source>
        <dbReference type="SAM" id="Phobius"/>
    </source>
</evidence>
<keyword evidence="1" id="KW-1133">Transmembrane helix</keyword>
<keyword evidence="1" id="KW-0472">Membrane</keyword>